<keyword evidence="3" id="KW-1185">Reference proteome</keyword>
<organism evidence="2 3">
    <name type="scientific">Methylobacterium nonmethylotrophicum</name>
    <dbReference type="NCBI Taxonomy" id="1141884"/>
    <lineage>
        <taxon>Bacteria</taxon>
        <taxon>Pseudomonadati</taxon>
        <taxon>Pseudomonadota</taxon>
        <taxon>Alphaproteobacteria</taxon>
        <taxon>Hyphomicrobiales</taxon>
        <taxon>Methylobacteriaceae</taxon>
        <taxon>Methylobacterium</taxon>
    </lineage>
</organism>
<dbReference type="EMBL" id="SRLB01000004">
    <property type="protein sequence ID" value="TGE01010.1"/>
    <property type="molecule type" value="Genomic_DNA"/>
</dbReference>
<proteinExistence type="predicted"/>
<feature type="compositionally biased region" description="Low complexity" evidence="1">
    <location>
        <begin position="81"/>
        <end position="104"/>
    </location>
</feature>
<evidence type="ECO:0000313" key="2">
    <source>
        <dbReference type="EMBL" id="TGE01010.1"/>
    </source>
</evidence>
<reference evidence="2 3" key="1">
    <citation type="submission" date="2019-04" db="EMBL/GenBank/DDBJ databases">
        <authorList>
            <person name="Feng G."/>
            <person name="Zhu H."/>
        </authorList>
    </citation>
    <scope>NUCLEOTIDE SEQUENCE [LARGE SCALE GENOMIC DNA]</scope>
    <source>
        <strain evidence="2 3">6HR-1</strain>
    </source>
</reference>
<dbReference type="AlphaFoldDB" id="A0A4Z0NVB8"/>
<dbReference type="Gene3D" id="1.10.150.320">
    <property type="entry name" value="Photosystem II 12 kDa extrinsic protein"/>
    <property type="match status" value="1"/>
</dbReference>
<gene>
    <name evidence="2" type="ORF">EU555_05220</name>
</gene>
<evidence type="ECO:0000313" key="3">
    <source>
        <dbReference type="Proteomes" id="UP000297535"/>
    </source>
</evidence>
<comment type="caution">
    <text evidence="2">The sequence shown here is derived from an EMBL/GenBank/DDBJ whole genome shotgun (WGS) entry which is preliminary data.</text>
</comment>
<sequence length="194" mass="19860">MLRLVHALRLFALLVLAGGAGLVAVTLSRLELSEAYATSPALPALQPARSAPQAFASAHAAPSTTTPSAPPDMQALAGGLRATASRSARAPSPPAALNVAAPSAPVNPPAGGSRPADPVGTAALISPEPGVSTSRGVDLNTASLSELNRLRGGGAIGRAIIRGRPYQSTEDLLSRRVLSRARFERVRDQVRVRS</sequence>
<dbReference type="Pfam" id="PF12836">
    <property type="entry name" value="HHH_3"/>
    <property type="match status" value="1"/>
</dbReference>
<feature type="region of interest" description="Disordered" evidence="1">
    <location>
        <begin position="53"/>
        <end position="119"/>
    </location>
</feature>
<dbReference type="OrthoDB" id="8005912at2"/>
<dbReference type="Proteomes" id="UP000297535">
    <property type="component" value="Unassembled WGS sequence"/>
</dbReference>
<feature type="compositionally biased region" description="Low complexity" evidence="1">
    <location>
        <begin position="53"/>
        <end position="67"/>
    </location>
</feature>
<accession>A0A4Z0NVB8</accession>
<name>A0A4Z0NVB8_9HYPH</name>
<evidence type="ECO:0000256" key="1">
    <source>
        <dbReference type="SAM" id="MobiDB-lite"/>
    </source>
</evidence>
<protein>
    <submittedName>
        <fullName evidence="2">Helix-hairpin-helix domain-containing protein</fullName>
    </submittedName>
</protein>
<dbReference type="SUPFAM" id="SSF81585">
    <property type="entry name" value="PsbU/PolX domain-like"/>
    <property type="match status" value="1"/>
</dbReference>
<dbReference type="RefSeq" id="WP_135413615.1">
    <property type="nucleotide sequence ID" value="NZ_SRLB01000004.1"/>
</dbReference>